<name>A0A939NJ28_KLEPN</name>
<dbReference type="AlphaFoldDB" id="A0A939NJ28"/>
<protein>
    <submittedName>
        <fullName evidence="1">Uncharacterized protein</fullName>
    </submittedName>
</protein>
<proteinExistence type="predicted"/>
<gene>
    <name evidence="1" type="ORF">J4730_25370</name>
</gene>
<organism evidence="1 2">
    <name type="scientific">Klebsiella pneumoniae</name>
    <dbReference type="NCBI Taxonomy" id="573"/>
    <lineage>
        <taxon>Bacteria</taxon>
        <taxon>Pseudomonadati</taxon>
        <taxon>Pseudomonadota</taxon>
        <taxon>Gammaproteobacteria</taxon>
        <taxon>Enterobacterales</taxon>
        <taxon>Enterobacteriaceae</taxon>
        <taxon>Klebsiella/Raoultella group</taxon>
        <taxon>Klebsiella</taxon>
        <taxon>Klebsiella pneumoniae complex</taxon>
    </lineage>
</organism>
<evidence type="ECO:0000313" key="1">
    <source>
        <dbReference type="EMBL" id="MBO1997779.1"/>
    </source>
</evidence>
<sequence length="52" mass="5948">MDGNITTGPVEHHLTLQYVDPRDDETNKILYRRAKQQVKYELNGGSTIWGGM</sequence>
<evidence type="ECO:0000313" key="2">
    <source>
        <dbReference type="Proteomes" id="UP000664002"/>
    </source>
</evidence>
<comment type="caution">
    <text evidence="1">The sequence shown here is derived from an EMBL/GenBank/DDBJ whole genome shotgun (WGS) entry which is preliminary data.</text>
</comment>
<dbReference type="EMBL" id="JAGETM010000039">
    <property type="protein sequence ID" value="MBO1997779.1"/>
    <property type="molecule type" value="Genomic_DNA"/>
</dbReference>
<reference evidence="1" key="1">
    <citation type="submission" date="2021-03" db="EMBL/GenBank/DDBJ databases">
        <title>Molecular epidemiology and mechanisms of colistin and carbapenem resistance in Enterobacteriaceae from clinical isolates, the environment and porcine samples in Pretoria, South Africa.</title>
        <authorList>
            <person name="Bogoshi D."/>
            <person name="Mbelle N.M."/>
            <person name="Naidoo V."/>
            <person name="Osei Sekyere J."/>
        </authorList>
    </citation>
    <scope>NUCLEOTIDE SEQUENCE</scope>
    <source>
        <strain evidence="1">C027</strain>
    </source>
</reference>
<dbReference type="Proteomes" id="UP000664002">
    <property type="component" value="Unassembled WGS sequence"/>
</dbReference>
<accession>A0A939NJ28</accession>